<accession>A0A378N7E2</accession>
<evidence type="ECO:0000313" key="1">
    <source>
        <dbReference type="EMBL" id="STY64362.1"/>
    </source>
</evidence>
<sequence>MTHSTKTLVAIASIIIILAGIKLSNEMLCHFYFRYLLPLFVHQ</sequence>
<evidence type="ECO:0000313" key="2">
    <source>
        <dbReference type="Proteomes" id="UP000254802"/>
    </source>
</evidence>
<dbReference type="EMBL" id="UGPN01000002">
    <property type="protein sequence ID" value="STY64362.1"/>
    <property type="molecule type" value="Genomic_DNA"/>
</dbReference>
<protein>
    <submittedName>
        <fullName evidence="1">Uncharacterized protein</fullName>
    </submittedName>
</protein>
<name>A0A378N7E2_MANHA</name>
<gene>
    <name evidence="1" type="ORF">NCTC10638_03540</name>
</gene>
<dbReference type="AlphaFoldDB" id="A0A378N7E2"/>
<reference evidence="1 2" key="1">
    <citation type="submission" date="2018-06" db="EMBL/GenBank/DDBJ databases">
        <authorList>
            <consortium name="Pathogen Informatics"/>
            <person name="Doyle S."/>
        </authorList>
    </citation>
    <scope>NUCLEOTIDE SEQUENCE [LARGE SCALE GENOMIC DNA]</scope>
    <source>
        <strain evidence="1 2">NCTC10638</strain>
    </source>
</reference>
<dbReference type="Proteomes" id="UP000254802">
    <property type="component" value="Unassembled WGS sequence"/>
</dbReference>
<organism evidence="1 2">
    <name type="scientific">Mannheimia haemolytica</name>
    <name type="common">Pasteurella haemolytica</name>
    <dbReference type="NCBI Taxonomy" id="75985"/>
    <lineage>
        <taxon>Bacteria</taxon>
        <taxon>Pseudomonadati</taxon>
        <taxon>Pseudomonadota</taxon>
        <taxon>Gammaproteobacteria</taxon>
        <taxon>Pasteurellales</taxon>
        <taxon>Pasteurellaceae</taxon>
        <taxon>Mannheimia</taxon>
    </lineage>
</organism>
<proteinExistence type="predicted"/>